<feature type="compositionally biased region" description="Low complexity" evidence="14">
    <location>
        <begin position="862"/>
        <end position="877"/>
    </location>
</feature>
<keyword evidence="10 13" id="KW-0170">Cobalt</keyword>
<evidence type="ECO:0000259" key="17">
    <source>
        <dbReference type="Pfam" id="PF12637"/>
    </source>
</evidence>
<evidence type="ECO:0000259" key="16">
    <source>
        <dbReference type="Pfam" id="PF08471"/>
    </source>
</evidence>
<comment type="similarity">
    <text evidence="2 13">Belongs to the ribonucleoside diphosphate reductase class-2 family.</text>
</comment>
<dbReference type="CDD" id="cd02888">
    <property type="entry name" value="RNR_II_dimer"/>
    <property type="match status" value="1"/>
</dbReference>
<dbReference type="InterPro" id="IPR050862">
    <property type="entry name" value="RdRp_reductase_class-2"/>
</dbReference>
<evidence type="ECO:0000256" key="4">
    <source>
        <dbReference type="ARBA" id="ARBA00014409"/>
    </source>
</evidence>
<dbReference type="EMBL" id="CP036271">
    <property type="protein sequence ID" value="QDT53481.1"/>
    <property type="molecule type" value="Genomic_DNA"/>
</dbReference>
<keyword evidence="6 13" id="KW-0237">DNA synthesis</keyword>
<dbReference type="PANTHER" id="PTHR43371">
    <property type="entry name" value="VITAMIN B12-DEPENDENT RIBONUCLEOTIDE REDUCTASE"/>
    <property type="match status" value="1"/>
</dbReference>
<keyword evidence="5 13" id="KW-0846">Cobalamin</keyword>
<dbReference type="EC" id="1.17.4.1" evidence="3 13"/>
<evidence type="ECO:0000256" key="1">
    <source>
        <dbReference type="ARBA" id="ARBA00001922"/>
    </source>
</evidence>
<comment type="function">
    <text evidence="11 13">Catalyzes the reduction of ribonucleotides to deoxyribonucleotides. May function to provide a pool of deoxyribonucleotide precursors for DNA repair during oxygen limitation and/or for immediate growth after restoration of oxygen.</text>
</comment>
<evidence type="ECO:0000313" key="18">
    <source>
        <dbReference type="EMBL" id="QDT53481.1"/>
    </source>
</evidence>
<dbReference type="PANTHER" id="PTHR43371:SF1">
    <property type="entry name" value="RIBONUCLEOSIDE-DIPHOSPHATE REDUCTASE"/>
    <property type="match status" value="1"/>
</dbReference>
<keyword evidence="9" id="KW-1015">Disulfide bond</keyword>
<sequence length="990" mass="107939">MKVTPYFCPVDADPFETVEWEKRTAAIKDENGKVLFEQTDCEIPKAWSPLATNVVVSKYFYGEHNTPEREKSVKQVIHRVARTIADWGIQDGYFATRQDGETFYRELAWLCLHQHGAFNSPVWFNVGLYHQYGVKGSQGNYHFDPVTRSIRRPETPYEYPQGSACFIQSVDDSMSGIMHLATSEAMLFKFGSGTGTDLSTIRSSREKLSGGGTPSGPLSFMRVFDQIAAVVKSGGKTRRAAKMQSLKVAHPDIMDFIECKTKEEKKARTLINSGEYDSNFNGEAYSSIMFQNANLSVRVTDEFMSAAEKGKDWTTTWVTDPAKKGPTYKAKDMLRTMAEGAWFCGDPGVQYDTTINRWHTCKTTGPINASNPCSEYMFLDDTACNLSSINLKKCQKEDGTFDVERYRKACSIFITAQEILVDHASYPTPAIAENSHLFRPLGLGFANLGSLLMSMGIPYDSDAGRGIAGALTALMNGQGYLTSSRIASYLGPFAGYRENEESMLDVMQMHRDAVENIDPSCPKELKDAARQVWTECVQSGRQYGYRNAQATVLAPTGTIAFMMDCDTTGIEPDIALIKYKSLAGGGMMKIINRTVPKSLQTLGYDQPTIDGILAYLESEETIEGAPGLKEEHLPVFDCAFKAAKGSRSIAWKAHVTMMAAAQPFLSGAISKTVNMPADSTVEDIEDAYVEGWKLGLKALAIYRDGSKQSQPLNTSKESDKKAGASSVATEAPPRLARKRLPDTRHSLTHKFSVGGHEGYITVGLFEDGQPGELFITMAKEGSTIGGLMDVIGTQTSMALQYGVPLYDLVNKFSHARFEPSGWTQNDDIPHAKSVVDYIFRWLGIQFVEGFREANTPKREPAETAAAAAPGFGDASGPKSPSLQEEVGAAAKDSKAEPKVVAEAVAAPKSSPLPVLTAATGIRPALAKALNGAGHHKANGTHANGEGTQMRSQQFAQFQSDAPACDNCGAITVRNGNCYLCHNCGQSMGCS</sequence>
<dbReference type="InterPro" id="IPR000788">
    <property type="entry name" value="RNR_lg_C"/>
</dbReference>
<evidence type="ECO:0000256" key="13">
    <source>
        <dbReference type="RuleBase" id="RU364064"/>
    </source>
</evidence>
<dbReference type="Gene3D" id="3.20.70.20">
    <property type="match status" value="1"/>
</dbReference>
<evidence type="ECO:0000256" key="2">
    <source>
        <dbReference type="ARBA" id="ARBA00007405"/>
    </source>
</evidence>
<dbReference type="SUPFAM" id="SSF51998">
    <property type="entry name" value="PFL-like glycyl radical enzymes"/>
    <property type="match status" value="1"/>
</dbReference>
<dbReference type="InParanoid" id="A0A517SBG1"/>
<organism evidence="18 19">
    <name type="scientific">Caulifigura coniformis</name>
    <dbReference type="NCBI Taxonomy" id="2527983"/>
    <lineage>
        <taxon>Bacteria</taxon>
        <taxon>Pseudomonadati</taxon>
        <taxon>Planctomycetota</taxon>
        <taxon>Planctomycetia</taxon>
        <taxon>Planctomycetales</taxon>
        <taxon>Planctomycetaceae</taxon>
        <taxon>Caulifigura</taxon>
    </lineage>
</organism>
<comment type="catalytic activity">
    <reaction evidence="12 13">
        <text>a 2'-deoxyribonucleoside 5'-diphosphate + [thioredoxin]-disulfide + H2O = a ribonucleoside 5'-diphosphate + [thioredoxin]-dithiol</text>
        <dbReference type="Rhea" id="RHEA:23252"/>
        <dbReference type="Rhea" id="RHEA-COMP:10698"/>
        <dbReference type="Rhea" id="RHEA-COMP:10700"/>
        <dbReference type="ChEBI" id="CHEBI:15377"/>
        <dbReference type="ChEBI" id="CHEBI:29950"/>
        <dbReference type="ChEBI" id="CHEBI:50058"/>
        <dbReference type="ChEBI" id="CHEBI:57930"/>
        <dbReference type="ChEBI" id="CHEBI:73316"/>
        <dbReference type="EC" id="1.17.4.1"/>
    </reaction>
</comment>
<dbReference type="GO" id="GO:0050897">
    <property type="term" value="F:cobalt ion binding"/>
    <property type="evidence" value="ECO:0007669"/>
    <property type="project" value="InterPro"/>
</dbReference>
<dbReference type="GO" id="GO:0004748">
    <property type="term" value="F:ribonucleoside-diphosphate reductase activity, thioredoxin disulfide as acceptor"/>
    <property type="evidence" value="ECO:0007669"/>
    <property type="project" value="UniProtKB-EC"/>
</dbReference>
<evidence type="ECO:0000256" key="12">
    <source>
        <dbReference type="ARBA" id="ARBA00047754"/>
    </source>
</evidence>
<evidence type="ECO:0000256" key="10">
    <source>
        <dbReference type="ARBA" id="ARBA00023285"/>
    </source>
</evidence>
<dbReference type="InterPro" id="IPR013678">
    <property type="entry name" value="RNR_2_N"/>
</dbReference>
<dbReference type="Proteomes" id="UP000315700">
    <property type="component" value="Chromosome"/>
</dbReference>
<protein>
    <recommendedName>
        <fullName evidence="4 13">Vitamin B12-dependent ribonucleotide reductase</fullName>
        <ecNumber evidence="3 13">1.17.4.1</ecNumber>
    </recommendedName>
</protein>
<dbReference type="Pfam" id="PF02867">
    <property type="entry name" value="Ribonuc_red_lgC"/>
    <property type="match status" value="1"/>
</dbReference>
<evidence type="ECO:0000313" key="19">
    <source>
        <dbReference type="Proteomes" id="UP000315700"/>
    </source>
</evidence>
<name>A0A517SBG1_9PLAN</name>
<dbReference type="Pfam" id="PF08471">
    <property type="entry name" value="Ribonuc_red_2_N"/>
    <property type="match status" value="1"/>
</dbReference>
<evidence type="ECO:0000259" key="15">
    <source>
        <dbReference type="Pfam" id="PF02867"/>
    </source>
</evidence>
<keyword evidence="19" id="KW-1185">Reference proteome</keyword>
<dbReference type="GO" id="GO:0071897">
    <property type="term" value="P:DNA biosynthetic process"/>
    <property type="evidence" value="ECO:0007669"/>
    <property type="project" value="UniProtKB-KW"/>
</dbReference>
<evidence type="ECO:0000256" key="14">
    <source>
        <dbReference type="SAM" id="MobiDB-lite"/>
    </source>
</evidence>
<evidence type="ECO:0000256" key="8">
    <source>
        <dbReference type="ARBA" id="ARBA00023002"/>
    </source>
</evidence>
<dbReference type="InterPro" id="IPR013344">
    <property type="entry name" value="RNR_NrdJ/NrdZ"/>
</dbReference>
<reference evidence="18 19" key="1">
    <citation type="submission" date="2019-02" db="EMBL/GenBank/DDBJ databases">
        <title>Deep-cultivation of Planctomycetes and their phenomic and genomic characterization uncovers novel biology.</title>
        <authorList>
            <person name="Wiegand S."/>
            <person name="Jogler M."/>
            <person name="Boedeker C."/>
            <person name="Pinto D."/>
            <person name="Vollmers J."/>
            <person name="Rivas-Marin E."/>
            <person name="Kohn T."/>
            <person name="Peeters S.H."/>
            <person name="Heuer A."/>
            <person name="Rast P."/>
            <person name="Oberbeckmann S."/>
            <person name="Bunk B."/>
            <person name="Jeske O."/>
            <person name="Meyerdierks A."/>
            <person name="Storesund J.E."/>
            <person name="Kallscheuer N."/>
            <person name="Luecker S."/>
            <person name="Lage O.M."/>
            <person name="Pohl T."/>
            <person name="Merkel B.J."/>
            <person name="Hornburger P."/>
            <person name="Mueller R.-W."/>
            <person name="Bruemmer F."/>
            <person name="Labrenz M."/>
            <person name="Spormann A.M."/>
            <person name="Op den Camp H."/>
            <person name="Overmann J."/>
            <person name="Amann R."/>
            <person name="Jetten M.S.M."/>
            <person name="Mascher T."/>
            <person name="Medema M.H."/>
            <person name="Devos D.P."/>
            <person name="Kaster A.-K."/>
            <person name="Ovreas L."/>
            <person name="Rohde M."/>
            <person name="Galperin M.Y."/>
            <person name="Jogler C."/>
        </authorList>
    </citation>
    <scope>NUCLEOTIDE SEQUENCE [LARGE SCALE GENOMIC DNA]</scope>
    <source>
        <strain evidence="18 19">Pan44</strain>
    </source>
</reference>
<evidence type="ECO:0000256" key="7">
    <source>
        <dbReference type="ARBA" id="ARBA00022741"/>
    </source>
</evidence>
<feature type="domain" description="TSCPD" evidence="17">
    <location>
        <begin position="741"/>
        <end position="843"/>
    </location>
</feature>
<dbReference type="AlphaFoldDB" id="A0A517SBG1"/>
<feature type="domain" description="Ribonucleotide reductase class II vitamin B12-dependent N-terminal" evidence="16">
    <location>
        <begin position="22"/>
        <end position="114"/>
    </location>
</feature>
<keyword evidence="7 13" id="KW-0547">Nucleotide-binding</keyword>
<evidence type="ECO:0000256" key="3">
    <source>
        <dbReference type="ARBA" id="ARBA00012274"/>
    </source>
</evidence>
<keyword evidence="8 13" id="KW-0560">Oxidoreductase</keyword>
<dbReference type="Pfam" id="PF12637">
    <property type="entry name" value="TSCPD"/>
    <property type="match status" value="1"/>
</dbReference>
<evidence type="ECO:0000256" key="11">
    <source>
        <dbReference type="ARBA" id="ARBA00025437"/>
    </source>
</evidence>
<accession>A0A517SBG1</accession>
<proteinExistence type="inferred from homology"/>
<feature type="domain" description="Ribonucleotide reductase large subunit C-terminal" evidence="15">
    <location>
        <begin position="163"/>
        <end position="702"/>
    </location>
</feature>
<gene>
    <name evidence="18" type="primary">nrdJ</name>
    <name evidence="18" type="ORF">Pan44_14980</name>
</gene>
<feature type="region of interest" description="Disordered" evidence="14">
    <location>
        <begin position="856"/>
        <end position="894"/>
    </location>
</feature>
<evidence type="ECO:0000256" key="9">
    <source>
        <dbReference type="ARBA" id="ARBA00023157"/>
    </source>
</evidence>
<dbReference type="PRINTS" id="PR01183">
    <property type="entry name" value="RIBORDTASEM1"/>
</dbReference>
<evidence type="ECO:0000256" key="6">
    <source>
        <dbReference type="ARBA" id="ARBA00022634"/>
    </source>
</evidence>
<dbReference type="NCBIfam" id="NF005122">
    <property type="entry name" value="PRK06556.1"/>
    <property type="match status" value="1"/>
</dbReference>
<dbReference type="GO" id="GO:0000166">
    <property type="term" value="F:nucleotide binding"/>
    <property type="evidence" value="ECO:0007669"/>
    <property type="project" value="UniProtKB-KW"/>
</dbReference>
<evidence type="ECO:0000256" key="5">
    <source>
        <dbReference type="ARBA" id="ARBA00022628"/>
    </source>
</evidence>
<dbReference type="GO" id="GO:0031419">
    <property type="term" value="F:cobalamin binding"/>
    <property type="evidence" value="ECO:0007669"/>
    <property type="project" value="UniProtKB-KW"/>
</dbReference>
<dbReference type="NCBIfam" id="TIGR02504">
    <property type="entry name" value="NrdJ_Z"/>
    <property type="match status" value="1"/>
</dbReference>
<feature type="region of interest" description="Disordered" evidence="14">
    <location>
        <begin position="707"/>
        <end position="741"/>
    </location>
</feature>
<dbReference type="KEGG" id="ccos:Pan44_14980"/>
<dbReference type="InterPro" id="IPR024434">
    <property type="entry name" value="TSCPD_dom"/>
</dbReference>
<comment type="cofactor">
    <cofactor evidence="1 13">
        <name>adenosylcob(III)alamin</name>
        <dbReference type="ChEBI" id="CHEBI:18408"/>
    </cofactor>
</comment>